<dbReference type="AlphaFoldDB" id="A0A6A5X3L1"/>
<gene>
    <name evidence="2" type="ORF">P154DRAFT_569378</name>
</gene>
<keyword evidence="3" id="KW-1185">Reference proteome</keyword>
<dbReference type="PANTHER" id="PTHR24148:SF64">
    <property type="entry name" value="HETEROKARYON INCOMPATIBILITY DOMAIN-CONTAINING PROTEIN"/>
    <property type="match status" value="1"/>
</dbReference>
<dbReference type="InterPro" id="IPR052895">
    <property type="entry name" value="HetReg/Transcr_Mod"/>
</dbReference>
<name>A0A6A5X3L1_9PLEO</name>
<dbReference type="Proteomes" id="UP000799779">
    <property type="component" value="Unassembled WGS sequence"/>
</dbReference>
<organism evidence="2 3">
    <name type="scientific">Amniculicola lignicola CBS 123094</name>
    <dbReference type="NCBI Taxonomy" id="1392246"/>
    <lineage>
        <taxon>Eukaryota</taxon>
        <taxon>Fungi</taxon>
        <taxon>Dikarya</taxon>
        <taxon>Ascomycota</taxon>
        <taxon>Pezizomycotina</taxon>
        <taxon>Dothideomycetes</taxon>
        <taxon>Pleosporomycetidae</taxon>
        <taxon>Pleosporales</taxon>
        <taxon>Amniculicolaceae</taxon>
        <taxon>Amniculicola</taxon>
    </lineage>
</organism>
<sequence>MLHVSSSDGFRISVLNKGRNALCKDERDKRFGLRELAPALSEWIVPNYEQTSAQAYLDTVMRSIENSGTLWMLEHAELSTARHDAPSWVPNWAASSNTRLQETIGYRYGPAEPHVRLMDRNVLRLVGLRLGSIRACWELTTSMFDLYHWGRMRTELVTLRESMLQDGVTVESLPMFVFLQIVFFGTKVTREGLDALSTCISRNENPAEYFGFNEWEKIIFLELHRYVLHNTKLYYTNSGDLGNGPLSLLPDDQVCVFLGASMASIIRKVDDYPQYRLVGPCLHRRHDRDPTRSGLYPHDWKSSNDSHLPGKPTEQDIEVIEVDENDTREESRRWDAVYDGKIRDPTLTPEYFRAKGLNIQYFDLV</sequence>
<evidence type="ECO:0000313" key="2">
    <source>
        <dbReference type="EMBL" id="KAF2007502.1"/>
    </source>
</evidence>
<dbReference type="PANTHER" id="PTHR24148">
    <property type="entry name" value="ANKYRIN REPEAT DOMAIN-CONTAINING PROTEIN 39 HOMOLOG-RELATED"/>
    <property type="match status" value="1"/>
</dbReference>
<evidence type="ECO:0000256" key="1">
    <source>
        <dbReference type="SAM" id="MobiDB-lite"/>
    </source>
</evidence>
<reference evidence="2" key="1">
    <citation type="journal article" date="2020" name="Stud. Mycol.">
        <title>101 Dothideomycetes genomes: a test case for predicting lifestyles and emergence of pathogens.</title>
        <authorList>
            <person name="Haridas S."/>
            <person name="Albert R."/>
            <person name="Binder M."/>
            <person name="Bloem J."/>
            <person name="Labutti K."/>
            <person name="Salamov A."/>
            <person name="Andreopoulos B."/>
            <person name="Baker S."/>
            <person name="Barry K."/>
            <person name="Bills G."/>
            <person name="Bluhm B."/>
            <person name="Cannon C."/>
            <person name="Castanera R."/>
            <person name="Culley D."/>
            <person name="Daum C."/>
            <person name="Ezra D."/>
            <person name="Gonzalez J."/>
            <person name="Henrissat B."/>
            <person name="Kuo A."/>
            <person name="Liang C."/>
            <person name="Lipzen A."/>
            <person name="Lutzoni F."/>
            <person name="Magnuson J."/>
            <person name="Mondo S."/>
            <person name="Nolan M."/>
            <person name="Ohm R."/>
            <person name="Pangilinan J."/>
            <person name="Park H.-J."/>
            <person name="Ramirez L."/>
            <person name="Alfaro M."/>
            <person name="Sun H."/>
            <person name="Tritt A."/>
            <person name="Yoshinaga Y."/>
            <person name="Zwiers L.-H."/>
            <person name="Turgeon B."/>
            <person name="Goodwin S."/>
            <person name="Spatafora J."/>
            <person name="Crous P."/>
            <person name="Grigoriev I."/>
        </authorList>
    </citation>
    <scope>NUCLEOTIDE SEQUENCE</scope>
    <source>
        <strain evidence="2">CBS 123094</strain>
    </source>
</reference>
<proteinExistence type="predicted"/>
<dbReference type="EMBL" id="ML977557">
    <property type="protein sequence ID" value="KAF2007502.1"/>
    <property type="molecule type" value="Genomic_DNA"/>
</dbReference>
<dbReference type="OrthoDB" id="4850726at2759"/>
<feature type="region of interest" description="Disordered" evidence="1">
    <location>
        <begin position="288"/>
        <end position="315"/>
    </location>
</feature>
<accession>A0A6A5X3L1</accession>
<evidence type="ECO:0000313" key="3">
    <source>
        <dbReference type="Proteomes" id="UP000799779"/>
    </source>
</evidence>
<protein>
    <submittedName>
        <fullName evidence="2">Uncharacterized protein</fullName>
    </submittedName>
</protein>